<dbReference type="PANTHER" id="PTHR47027:SF23">
    <property type="entry name" value="REVERSE TRANSCRIPTASE DOMAIN-CONTAINING PROTEIN"/>
    <property type="match status" value="1"/>
</dbReference>
<dbReference type="AlphaFoldDB" id="A0AAE1PUC8"/>
<dbReference type="GO" id="GO:0008270">
    <property type="term" value="F:zinc ion binding"/>
    <property type="evidence" value="ECO:0007669"/>
    <property type="project" value="UniProtKB-KW"/>
</dbReference>
<dbReference type="InterPro" id="IPR036691">
    <property type="entry name" value="Endo/exonu/phosph_ase_sf"/>
</dbReference>
<name>A0AAE1PUC8_9EUCA</name>
<proteinExistence type="predicted"/>
<dbReference type="PANTHER" id="PTHR47027">
    <property type="entry name" value="REVERSE TRANSCRIPTASE DOMAIN-CONTAINING PROTEIN"/>
    <property type="match status" value="1"/>
</dbReference>
<protein>
    <recommendedName>
        <fullName evidence="3">C3H1-type domain-containing protein</fullName>
    </recommendedName>
</protein>
<evidence type="ECO:0000256" key="1">
    <source>
        <dbReference type="PROSITE-ProRule" id="PRU00723"/>
    </source>
</evidence>
<evidence type="ECO:0000313" key="4">
    <source>
        <dbReference type="EMBL" id="KAK4314261.1"/>
    </source>
</evidence>
<accession>A0AAE1PUC8</accession>
<keyword evidence="1" id="KW-0862">Zinc</keyword>
<evidence type="ECO:0000256" key="2">
    <source>
        <dbReference type="SAM" id="MobiDB-lite"/>
    </source>
</evidence>
<feature type="domain" description="C3H1-type" evidence="3">
    <location>
        <begin position="35"/>
        <end position="68"/>
    </location>
</feature>
<evidence type="ECO:0000259" key="3">
    <source>
        <dbReference type="PROSITE" id="PS50103"/>
    </source>
</evidence>
<dbReference type="PROSITE" id="PS50103">
    <property type="entry name" value="ZF_C3H1"/>
    <property type="match status" value="1"/>
</dbReference>
<feature type="compositionally biased region" description="Basic and acidic residues" evidence="2">
    <location>
        <begin position="1"/>
        <end position="12"/>
    </location>
</feature>
<organism evidence="4 5">
    <name type="scientific">Petrolisthes manimaculis</name>
    <dbReference type="NCBI Taxonomy" id="1843537"/>
    <lineage>
        <taxon>Eukaryota</taxon>
        <taxon>Metazoa</taxon>
        <taxon>Ecdysozoa</taxon>
        <taxon>Arthropoda</taxon>
        <taxon>Crustacea</taxon>
        <taxon>Multicrustacea</taxon>
        <taxon>Malacostraca</taxon>
        <taxon>Eumalacostraca</taxon>
        <taxon>Eucarida</taxon>
        <taxon>Decapoda</taxon>
        <taxon>Pleocyemata</taxon>
        <taxon>Anomura</taxon>
        <taxon>Galatheoidea</taxon>
        <taxon>Porcellanidae</taxon>
        <taxon>Petrolisthes</taxon>
    </lineage>
</organism>
<comment type="caution">
    <text evidence="4">The sequence shown here is derived from an EMBL/GenBank/DDBJ whole genome shotgun (WGS) entry which is preliminary data.</text>
</comment>
<feature type="zinc finger region" description="C3H1-type" evidence="1">
    <location>
        <begin position="35"/>
        <end position="68"/>
    </location>
</feature>
<feature type="region of interest" description="Disordered" evidence="2">
    <location>
        <begin position="1"/>
        <end position="37"/>
    </location>
</feature>
<keyword evidence="1" id="KW-0479">Metal-binding</keyword>
<keyword evidence="5" id="KW-1185">Reference proteome</keyword>
<dbReference type="Proteomes" id="UP001292094">
    <property type="component" value="Unassembled WGS sequence"/>
</dbReference>
<dbReference type="Gene3D" id="3.60.10.10">
    <property type="entry name" value="Endonuclease/exonuclease/phosphatase"/>
    <property type="match status" value="1"/>
</dbReference>
<reference evidence="4" key="1">
    <citation type="submission" date="2023-11" db="EMBL/GenBank/DDBJ databases">
        <title>Genome assemblies of two species of porcelain crab, Petrolisthes cinctipes and Petrolisthes manimaculis (Anomura: Porcellanidae).</title>
        <authorList>
            <person name="Angst P."/>
        </authorList>
    </citation>
    <scope>NUCLEOTIDE SEQUENCE</scope>
    <source>
        <strain evidence="4">PB745_02</strain>
        <tissue evidence="4">Gill</tissue>
    </source>
</reference>
<keyword evidence="1" id="KW-0863">Zinc-finger</keyword>
<evidence type="ECO:0000313" key="5">
    <source>
        <dbReference type="Proteomes" id="UP001292094"/>
    </source>
</evidence>
<dbReference type="EMBL" id="JAWZYT010001232">
    <property type="protein sequence ID" value="KAK4314261.1"/>
    <property type="molecule type" value="Genomic_DNA"/>
</dbReference>
<dbReference type="InterPro" id="IPR000571">
    <property type="entry name" value="Znf_CCCH"/>
</dbReference>
<gene>
    <name evidence="4" type="ORF">Pmani_014415</name>
</gene>
<sequence>MKSSEPDIKSPEQSESSQNEQTQDPIPPSLDDNTTKPPPICRFYQRNVFQGCRTGRHGKGCNYEHPVVCWRYLNQGPNNAKGCQLGKKCSKYHPLLCRTAVSTERNPATTNPDASFCQNDANTNGLATTARTTACTMELQPGTSSTLHDEVGSWGEQLTLFIGNIQGLLPRMFSQKVHMLSELSHQENALAICLTEPHLNDTIGDSEIQMKNLQPNRVDRIGRKKGGVITYVMDKFASLTEVLLGESNSFVEVLALHITPLNLVLVNLYRPPACENEYFRPIITKLDALLENLSSPMPELACYKAPIPRDRKAIMRKRSKLHSRIRHCNNDHDKRSMQDKVERLEEQLKKSHRCERTRDETHAVEAIQTNYKYFFKYVKKWGIVNAAVGPLVNTDGEVINNLHQISKTKVSEESVIDLQYADDAAYVGCTAERLQQTLNVVADTYRHAGLNINTTKTEVLSMTEPPHEPTSFHINDIALKNVTHFTTSAQF</sequence>